<dbReference type="Proteomes" id="UP000554488">
    <property type="component" value="Unassembled WGS sequence"/>
</dbReference>
<name>A0A173R2F2_9FIRM</name>
<dbReference type="GO" id="GO:0006310">
    <property type="term" value="P:DNA recombination"/>
    <property type="evidence" value="ECO:0007669"/>
    <property type="project" value="InterPro"/>
</dbReference>
<dbReference type="Pfam" id="PF19595">
    <property type="entry name" value="DUF6100"/>
    <property type="match status" value="1"/>
</dbReference>
<gene>
    <name evidence="3" type="ORF">DWW65_02780</name>
    <name evidence="1" type="ORF">ERS852574_00235</name>
    <name evidence="2" type="ORF">HUU93_11385</name>
</gene>
<dbReference type="Proteomes" id="UP000095727">
    <property type="component" value="Unassembled WGS sequence"/>
</dbReference>
<dbReference type="EMBL" id="QRXY01000003">
    <property type="protein sequence ID" value="RGU46842.1"/>
    <property type="molecule type" value="Genomic_DNA"/>
</dbReference>
<dbReference type="GeneID" id="92823488"/>
<evidence type="ECO:0000313" key="2">
    <source>
        <dbReference type="EMBL" id="NUN87185.1"/>
    </source>
</evidence>
<reference evidence="1 4" key="1">
    <citation type="submission" date="2015-09" db="EMBL/GenBank/DDBJ databases">
        <authorList>
            <consortium name="Pathogen Informatics"/>
        </authorList>
    </citation>
    <scope>NUCLEOTIDE SEQUENCE [LARGE SCALE GENOMIC DNA]</scope>
    <source>
        <strain evidence="1 4">2789STDY5834962</strain>
    </source>
</reference>
<dbReference type="GO" id="GO:0006281">
    <property type="term" value="P:DNA repair"/>
    <property type="evidence" value="ECO:0007669"/>
    <property type="project" value="InterPro"/>
</dbReference>
<dbReference type="SUPFAM" id="SSF103084">
    <property type="entry name" value="Holliday junction resolvase RusA"/>
    <property type="match status" value="1"/>
</dbReference>
<proteinExistence type="predicted"/>
<dbReference type="EMBL" id="CYXR01000002">
    <property type="protein sequence ID" value="CUM72070.1"/>
    <property type="molecule type" value="Genomic_DNA"/>
</dbReference>
<dbReference type="EMBL" id="JABWDC010000046">
    <property type="protein sequence ID" value="NUN87185.1"/>
    <property type="molecule type" value="Genomic_DNA"/>
</dbReference>
<protein>
    <submittedName>
        <fullName evidence="1">Uncharacterized protein</fullName>
    </submittedName>
</protein>
<dbReference type="RefSeq" id="WP_005333541.1">
    <property type="nucleotide sequence ID" value="NZ_CP070062.1"/>
</dbReference>
<sequence>MTQNTPTIYQRLEKLEGELQKLTNTVYALKVTDIQNYDKNFEELSVSAALRAERIACQMRNLVCPALSPNQAAYLPKAADAQGMRIAEQQGILTITLPGLLPKRRVHTNTAFLHEPLNYMLREYVKQNALPLYRDCVICFSQIYDRELPQRRIRDYDNLEFKQILDTLCTYVLTDDSGFFCDSYYTTQLGLKDCTLVSVMEKADFPKWLQNQKNHHESMSENLLTSQAEIRHR</sequence>
<dbReference type="InterPro" id="IPR046082">
    <property type="entry name" value="DUF6100"/>
</dbReference>
<reference evidence="2 6" key="3">
    <citation type="submission" date="2020-04" db="EMBL/GenBank/DDBJ databases">
        <authorList>
            <person name="Pieper L."/>
        </authorList>
    </citation>
    <scope>NUCLEOTIDE SEQUENCE [LARGE SCALE GENOMIC DNA]</scope>
    <source>
        <strain evidence="2 6">F22</strain>
    </source>
</reference>
<dbReference type="Proteomes" id="UP000285693">
    <property type="component" value="Unassembled WGS sequence"/>
</dbReference>
<dbReference type="GO" id="GO:0000287">
    <property type="term" value="F:magnesium ion binding"/>
    <property type="evidence" value="ECO:0007669"/>
    <property type="project" value="InterPro"/>
</dbReference>
<evidence type="ECO:0000313" key="6">
    <source>
        <dbReference type="Proteomes" id="UP000554488"/>
    </source>
</evidence>
<dbReference type="InterPro" id="IPR036614">
    <property type="entry name" value="RusA-like_sf"/>
</dbReference>
<reference evidence="3 5" key="2">
    <citation type="submission" date="2018-08" db="EMBL/GenBank/DDBJ databases">
        <title>A genome reference for cultivated species of the human gut microbiota.</title>
        <authorList>
            <person name="Zou Y."/>
            <person name="Xue W."/>
            <person name="Luo G."/>
        </authorList>
    </citation>
    <scope>NUCLEOTIDE SEQUENCE [LARGE SCALE GENOMIC DNA]</scope>
    <source>
        <strain evidence="3 5">AF16-31</strain>
    </source>
</reference>
<evidence type="ECO:0000313" key="5">
    <source>
        <dbReference type="Proteomes" id="UP000285693"/>
    </source>
</evidence>
<dbReference type="AlphaFoldDB" id="A0A173R2F2"/>
<reference evidence="2 6" key="4">
    <citation type="submission" date="2020-07" db="EMBL/GenBank/DDBJ databases">
        <title>Bacterial metabolism rescues the inhibition of intestinal drug absorption by food and drug additives.</title>
        <authorList>
            <person name="Zou L."/>
            <person name="Spanogiannopoulos P."/>
            <person name="Chien H.-C."/>
            <person name="Pieper L.M."/>
            <person name="Cai W."/>
            <person name="Khuri N."/>
            <person name="Pottel J."/>
            <person name="Vora B."/>
            <person name="Ni Z."/>
            <person name="Tsakalozou E."/>
            <person name="Zhang W."/>
            <person name="Shoichet B.K."/>
            <person name="Giacomini K.M."/>
            <person name="Turnbaugh P.J."/>
        </authorList>
    </citation>
    <scope>NUCLEOTIDE SEQUENCE [LARGE SCALE GENOMIC DNA]</scope>
    <source>
        <strain evidence="2 6">F22</strain>
    </source>
</reference>
<organism evidence="1 4">
    <name type="scientific">Coprococcus comes</name>
    <dbReference type="NCBI Taxonomy" id="410072"/>
    <lineage>
        <taxon>Bacteria</taxon>
        <taxon>Bacillati</taxon>
        <taxon>Bacillota</taxon>
        <taxon>Clostridia</taxon>
        <taxon>Lachnospirales</taxon>
        <taxon>Lachnospiraceae</taxon>
        <taxon>Coprococcus</taxon>
    </lineage>
</organism>
<evidence type="ECO:0000313" key="4">
    <source>
        <dbReference type="Proteomes" id="UP000095727"/>
    </source>
</evidence>
<evidence type="ECO:0000313" key="3">
    <source>
        <dbReference type="EMBL" id="RGU46842.1"/>
    </source>
</evidence>
<evidence type="ECO:0000313" key="1">
    <source>
        <dbReference type="EMBL" id="CUM72070.1"/>
    </source>
</evidence>
<accession>A0A173R2F2</accession>